<dbReference type="PANTHER" id="PTHR36302">
    <property type="entry name" value="BLR7088 PROTEIN"/>
    <property type="match status" value="1"/>
</dbReference>
<dbReference type="AlphaFoldDB" id="I3U9Q6"/>
<feature type="chain" id="PRO_5003680528" description="Copper chaperone PCu(A)C" evidence="1">
    <location>
        <begin position="24"/>
        <end position="158"/>
    </location>
</feature>
<dbReference type="InterPro" id="IPR058248">
    <property type="entry name" value="Lxx211020-like"/>
</dbReference>
<dbReference type="KEGG" id="aka:TKWG_06515"/>
<keyword evidence="3" id="KW-1185">Reference proteome</keyword>
<gene>
    <name evidence="2" type="ordered locus">TKWG_06515</name>
</gene>
<dbReference type="InterPro" id="IPR007410">
    <property type="entry name" value="LpqE-like"/>
</dbReference>
<accession>I3U9Q6</accession>
<dbReference type="Gene3D" id="2.60.40.1890">
    <property type="entry name" value="PCu(A)C copper chaperone"/>
    <property type="match status" value="1"/>
</dbReference>
<evidence type="ECO:0000313" key="3">
    <source>
        <dbReference type="Proteomes" id="UP000005267"/>
    </source>
</evidence>
<organism evidence="2 3">
    <name type="scientific">Advenella kashmirensis (strain DSM 17095 / LMG 22695 / WT001)</name>
    <name type="common">Tetrathiobacter kashmirensis</name>
    <dbReference type="NCBI Taxonomy" id="1036672"/>
    <lineage>
        <taxon>Bacteria</taxon>
        <taxon>Pseudomonadati</taxon>
        <taxon>Pseudomonadota</taxon>
        <taxon>Betaproteobacteria</taxon>
        <taxon>Burkholderiales</taxon>
        <taxon>Alcaligenaceae</taxon>
    </lineage>
</organism>
<reference evidence="3" key="2">
    <citation type="journal article" date="2013" name="PLoS ONE">
        <title>Genome implosion elicits host-confinement in Alcaligenaceae: evidence from the comparative genomics of Tetrathiobacter kashmirensis, a pathogen in the making.</title>
        <authorList>
            <person name="Ghosh W."/>
            <person name="Alam M."/>
            <person name="Roy C."/>
            <person name="Pyne P."/>
            <person name="George A."/>
            <person name="Chakraborty R."/>
            <person name="Majumder S."/>
            <person name="Agarwal A."/>
            <person name="Chakraborty S."/>
            <person name="Majumdar S."/>
            <person name="Gupta S.K."/>
        </authorList>
    </citation>
    <scope>NUCLEOTIDE SEQUENCE [LARGE SCALE GENOMIC DNA]</scope>
    <source>
        <strain evidence="3">WT001</strain>
    </source>
</reference>
<reference evidence="2 3" key="1">
    <citation type="journal article" date="2011" name="J. Bacteriol.">
        <title>Whole-genome shotgun sequencing of the sulfur-oxidizing chemoautotroph Tetrathiobacter kashmirensis.</title>
        <authorList>
            <person name="Ghosh W."/>
            <person name="George A."/>
            <person name="Agarwal A."/>
            <person name="Raj P."/>
            <person name="Alam M."/>
            <person name="Pyne P."/>
            <person name="Das Gupta S.K."/>
        </authorList>
    </citation>
    <scope>NUCLEOTIDE SEQUENCE [LARGE SCALE GENOMIC DNA]</scope>
    <source>
        <strain evidence="2 3">WT001</strain>
    </source>
</reference>
<keyword evidence="1" id="KW-0732">Signal</keyword>
<dbReference type="RefSeq" id="WP_014749835.1">
    <property type="nucleotide sequence ID" value="NC_017964.1"/>
</dbReference>
<dbReference type="PANTHER" id="PTHR36302:SF1">
    <property type="entry name" value="COPPER CHAPERONE PCU(A)C"/>
    <property type="match status" value="1"/>
</dbReference>
<evidence type="ECO:0000313" key="2">
    <source>
        <dbReference type="EMBL" id="AFK61744.1"/>
    </source>
</evidence>
<proteinExistence type="predicted"/>
<dbReference type="Pfam" id="PF04314">
    <property type="entry name" value="PCuAC"/>
    <property type="match status" value="1"/>
</dbReference>
<name>I3U9Q6_ADVKW</name>
<dbReference type="OrthoDB" id="9796962at2"/>
<dbReference type="STRING" id="1036672.TKWG_06515"/>
<evidence type="ECO:0008006" key="4">
    <source>
        <dbReference type="Google" id="ProtNLM"/>
    </source>
</evidence>
<evidence type="ECO:0000256" key="1">
    <source>
        <dbReference type="SAM" id="SignalP"/>
    </source>
</evidence>
<dbReference type="Proteomes" id="UP000005267">
    <property type="component" value="Chromosome"/>
</dbReference>
<sequence length="158" mass="17352">MSIFSHSIAALLSTLMIASASYAQVNHAQVQVDDPWVRATVPQQTSTGAFMLLTAQVDRKLVSAASPVAEHVELHKMTMENDIMKMRQIPELILVAGKPVALKPGGYHIMLIGLKKQIKAIDIVPMTLTFEDNDGHRTHMQIQATARSLQGGHSHNHQ</sequence>
<dbReference type="HOGENOM" id="CLU_100939_1_1_4"/>
<dbReference type="EMBL" id="CP003555">
    <property type="protein sequence ID" value="AFK61744.1"/>
    <property type="molecule type" value="Genomic_DNA"/>
</dbReference>
<dbReference type="SUPFAM" id="SSF110087">
    <property type="entry name" value="DR1885-like metal-binding protein"/>
    <property type="match status" value="1"/>
</dbReference>
<dbReference type="InterPro" id="IPR036182">
    <property type="entry name" value="PCuAC_sf"/>
</dbReference>
<protein>
    <recommendedName>
        <fullName evidence="4">Copper chaperone PCu(A)C</fullName>
    </recommendedName>
</protein>
<feature type="signal peptide" evidence="1">
    <location>
        <begin position="1"/>
        <end position="23"/>
    </location>
</feature>